<organism evidence="1 2">
    <name type="scientific">Methanocorpusculum petauri</name>
    <dbReference type="NCBI Taxonomy" id="3002863"/>
    <lineage>
        <taxon>Archaea</taxon>
        <taxon>Methanobacteriati</taxon>
        <taxon>Methanobacteriota</taxon>
        <taxon>Stenosarchaea group</taxon>
        <taxon>Methanomicrobia</taxon>
        <taxon>Methanomicrobiales</taxon>
        <taxon>Methanocorpusculaceae</taxon>
        <taxon>Methanocorpusculum</taxon>
    </lineage>
</organism>
<reference evidence="1" key="1">
    <citation type="submission" date="2022-12" db="EMBL/GenBank/DDBJ databases">
        <title>Isolation and characterisation of novel Methanocorpusculum spp. from native Australian herbivores indicates the genus is ancestrally host-associated.</title>
        <authorList>
            <person name="Volmer J.G."/>
            <person name="Soo R.M."/>
            <person name="Evans P.N."/>
            <person name="Hoedt E.C."/>
            <person name="Astorga Alsina A.L."/>
            <person name="Woodcroft B.J."/>
            <person name="Tyson G.W."/>
            <person name="Hugenholtz P."/>
            <person name="Morrison M."/>
        </authorList>
    </citation>
    <scope>NUCLEOTIDE SEQUENCE</scope>
    <source>
        <strain evidence="1">MG</strain>
    </source>
</reference>
<name>A0ABT4IG97_9EURY</name>
<dbReference type="PANTHER" id="PTHR35368:SF1">
    <property type="entry name" value="HYDROPEROXIDE REDUCTASE"/>
    <property type="match status" value="1"/>
</dbReference>
<dbReference type="EMBL" id="JAPTGB010000009">
    <property type="protein sequence ID" value="MCZ0860581.1"/>
    <property type="molecule type" value="Genomic_DNA"/>
</dbReference>
<evidence type="ECO:0000313" key="2">
    <source>
        <dbReference type="Proteomes" id="UP001141422"/>
    </source>
</evidence>
<dbReference type="Gene3D" id="3.30.300.20">
    <property type="match status" value="1"/>
</dbReference>
<protein>
    <submittedName>
        <fullName evidence="1">OsmC family protein</fullName>
    </submittedName>
</protein>
<keyword evidence="2" id="KW-1185">Reference proteome</keyword>
<gene>
    <name evidence="1" type="ORF">O0S10_04955</name>
</gene>
<dbReference type="Proteomes" id="UP001141422">
    <property type="component" value="Unassembled WGS sequence"/>
</dbReference>
<evidence type="ECO:0000313" key="1">
    <source>
        <dbReference type="EMBL" id="MCZ0860581.1"/>
    </source>
</evidence>
<dbReference type="InterPro" id="IPR015946">
    <property type="entry name" value="KH_dom-like_a/b"/>
</dbReference>
<dbReference type="Pfam" id="PF02566">
    <property type="entry name" value="OsmC"/>
    <property type="match status" value="1"/>
</dbReference>
<sequence length="173" mass="18927">MLNNIDIAQVKQYESEIKADDNEALFTTKMTGTWQFDENGPQFTADAKTDAGPVTFALAHPNFEKLGNYPSPMAYGLFWICGCASATFMTAAAKRGIKIDALHTDIEADLDYHAQFQLGTQPLVGAYRVTFNVTSAQATDEEIESLKQAAYNGCMALFTVRNAIPLTLSAKRA</sequence>
<dbReference type="RefSeq" id="WP_268924797.1">
    <property type="nucleotide sequence ID" value="NZ_JAPTGB010000009.1"/>
</dbReference>
<comment type="caution">
    <text evidence="1">The sequence shown here is derived from an EMBL/GenBank/DDBJ whole genome shotgun (WGS) entry which is preliminary data.</text>
</comment>
<dbReference type="InterPro" id="IPR052924">
    <property type="entry name" value="OsmC/Ohr_hydroprdx_reductase"/>
</dbReference>
<accession>A0ABT4IG97</accession>
<dbReference type="PANTHER" id="PTHR35368">
    <property type="entry name" value="HYDROPEROXIDE REDUCTASE"/>
    <property type="match status" value="1"/>
</dbReference>
<dbReference type="SUPFAM" id="SSF82784">
    <property type="entry name" value="OsmC-like"/>
    <property type="match status" value="1"/>
</dbReference>
<proteinExistence type="predicted"/>
<dbReference type="InterPro" id="IPR036102">
    <property type="entry name" value="OsmC/Ohrsf"/>
</dbReference>
<dbReference type="InterPro" id="IPR003718">
    <property type="entry name" value="OsmC/Ohr_fam"/>
</dbReference>